<dbReference type="EMBL" id="HBUF01597667">
    <property type="protein sequence ID" value="CAG6775207.1"/>
    <property type="molecule type" value="Transcribed_RNA"/>
</dbReference>
<dbReference type="InterPro" id="IPR008914">
    <property type="entry name" value="PEBP"/>
</dbReference>
<name>A0A8D9B2E3_9HEMI</name>
<feature type="chain" id="PRO_5034212863" evidence="1">
    <location>
        <begin position="26"/>
        <end position="254"/>
    </location>
</feature>
<dbReference type="PANTHER" id="PTHR11362">
    <property type="entry name" value="PHOSPHATIDYLETHANOLAMINE-BINDING PROTEIN"/>
    <property type="match status" value="1"/>
</dbReference>
<feature type="signal peptide" evidence="1">
    <location>
        <begin position="1"/>
        <end position="25"/>
    </location>
</feature>
<evidence type="ECO:0000313" key="2">
    <source>
        <dbReference type="EMBL" id="CAG6775207.1"/>
    </source>
</evidence>
<proteinExistence type="predicted"/>
<accession>A0A8D9B2E3</accession>
<dbReference type="InterPro" id="IPR035810">
    <property type="entry name" value="PEBP_euk"/>
</dbReference>
<dbReference type="AlphaFoldDB" id="A0A8D9B2E3"/>
<dbReference type="SUPFAM" id="SSF49777">
    <property type="entry name" value="PEBP-like"/>
    <property type="match status" value="1"/>
</dbReference>
<reference evidence="2" key="1">
    <citation type="submission" date="2021-05" db="EMBL/GenBank/DDBJ databases">
        <authorList>
            <person name="Alioto T."/>
            <person name="Alioto T."/>
            <person name="Gomez Garrido J."/>
        </authorList>
    </citation>
    <scope>NUCLEOTIDE SEQUENCE</scope>
</reference>
<dbReference type="PANTHER" id="PTHR11362:SF82">
    <property type="entry name" value="PHOSPHATIDYLETHANOLAMINE-BINDING PROTEIN 4"/>
    <property type="match status" value="1"/>
</dbReference>
<dbReference type="InterPro" id="IPR036610">
    <property type="entry name" value="PEBP-like_sf"/>
</dbReference>
<organism evidence="2">
    <name type="scientific">Cacopsylla melanoneura</name>
    <dbReference type="NCBI Taxonomy" id="428564"/>
    <lineage>
        <taxon>Eukaryota</taxon>
        <taxon>Metazoa</taxon>
        <taxon>Ecdysozoa</taxon>
        <taxon>Arthropoda</taxon>
        <taxon>Hexapoda</taxon>
        <taxon>Insecta</taxon>
        <taxon>Pterygota</taxon>
        <taxon>Neoptera</taxon>
        <taxon>Paraneoptera</taxon>
        <taxon>Hemiptera</taxon>
        <taxon>Sternorrhyncha</taxon>
        <taxon>Psylloidea</taxon>
        <taxon>Psyllidae</taxon>
        <taxon>Psyllinae</taxon>
        <taxon>Cacopsylla</taxon>
    </lineage>
</organism>
<sequence>MSCSPARLCLTLFVISVAMETLLLAKETTSRPRETTTEEERLEVPYYPYREPKMKEHGIVPHVVPHMPEQIFWAMYKKKGAKQQNVLLGHRIRPHEAQVVPEVHWDAGWNQSIYFTMMMVDPDHYGRNNPMHDQYCHWLVVNIPGDNMTVAHTIAPYEPPAPANGTGLHRYLFLVYVQPQGRVTCDEMQDKRFNREHFSATRFAAKYHFNKGIESANFFQSEHYDWSKHVNVTEDSDEEEDIYTTRTYFSSFHG</sequence>
<protein>
    <submittedName>
        <fullName evidence="2">OV-16 antigen</fullName>
    </submittedName>
</protein>
<keyword evidence="1" id="KW-0732">Signal</keyword>
<dbReference type="Gene3D" id="3.90.280.10">
    <property type="entry name" value="PEBP-like"/>
    <property type="match status" value="1"/>
</dbReference>
<dbReference type="CDD" id="cd00866">
    <property type="entry name" value="PEBP_euk"/>
    <property type="match status" value="1"/>
</dbReference>
<evidence type="ECO:0000256" key="1">
    <source>
        <dbReference type="SAM" id="SignalP"/>
    </source>
</evidence>
<dbReference type="Pfam" id="PF01161">
    <property type="entry name" value="PBP"/>
    <property type="match status" value="1"/>
</dbReference>